<comment type="similarity">
    <text evidence="2">Belongs to the HAD-like hydrolase superfamily. CbbY/CbbZ/Gph/YieH family.</text>
</comment>
<name>A0ABY6J8T2_9BACT</name>
<keyword evidence="3" id="KW-0479">Metal-binding</keyword>
<sequence length="214" mass="23356">MNKPACFIFDCDGVLVDSETIGIRVLLDMTAEYGVAMDFEEAVGEFSGRRLRDVLSVLQTQAASPFPTDFEQSFRKQSYEVFQSEVLPVEGIRELLTSLKVPFCVASSGPVEKIKLNLSLTGLLPFFTDRIYSGYDINSWKPDPGIFLYAAKEMGFAPAECIVVEDSKAGVQAGIAGGFSVFGYAKHSDPVALKAEGAQVFYSMFDLPGLIGMK</sequence>
<dbReference type="Gene3D" id="3.40.50.1000">
    <property type="entry name" value="HAD superfamily/HAD-like"/>
    <property type="match status" value="1"/>
</dbReference>
<dbReference type="Proteomes" id="UP001162741">
    <property type="component" value="Chromosome"/>
</dbReference>
<gene>
    <name evidence="5" type="ORF">MKQ68_05620</name>
</gene>
<evidence type="ECO:0000313" key="6">
    <source>
        <dbReference type="Proteomes" id="UP001162741"/>
    </source>
</evidence>
<comment type="cofactor">
    <cofactor evidence="1">
        <name>Mg(2+)</name>
        <dbReference type="ChEBI" id="CHEBI:18420"/>
    </cofactor>
</comment>
<dbReference type="GO" id="GO:0016787">
    <property type="term" value="F:hydrolase activity"/>
    <property type="evidence" value="ECO:0007669"/>
    <property type="project" value="UniProtKB-KW"/>
</dbReference>
<dbReference type="Pfam" id="PF00702">
    <property type="entry name" value="Hydrolase"/>
    <property type="match status" value="1"/>
</dbReference>
<proteinExistence type="inferred from homology"/>
<dbReference type="InterPro" id="IPR006439">
    <property type="entry name" value="HAD-SF_hydro_IA"/>
</dbReference>
<dbReference type="PANTHER" id="PTHR46193">
    <property type="entry name" value="6-PHOSPHOGLUCONATE PHOSPHATASE"/>
    <property type="match status" value="1"/>
</dbReference>
<keyword evidence="5" id="KW-0378">Hydrolase</keyword>
<dbReference type="SFLD" id="SFLDG01129">
    <property type="entry name" value="C1.5:_HAD__Beta-PGM__Phosphata"/>
    <property type="match status" value="1"/>
</dbReference>
<dbReference type="InterPro" id="IPR036412">
    <property type="entry name" value="HAD-like_sf"/>
</dbReference>
<dbReference type="InterPro" id="IPR051600">
    <property type="entry name" value="Beta-PGM-like"/>
</dbReference>
<dbReference type="InterPro" id="IPR023214">
    <property type="entry name" value="HAD_sf"/>
</dbReference>
<dbReference type="SFLD" id="SFLDS00003">
    <property type="entry name" value="Haloacid_Dehalogenase"/>
    <property type="match status" value="1"/>
</dbReference>
<dbReference type="SUPFAM" id="SSF56784">
    <property type="entry name" value="HAD-like"/>
    <property type="match status" value="1"/>
</dbReference>
<dbReference type="RefSeq" id="WP_264282442.1">
    <property type="nucleotide sequence ID" value="NZ_CP107006.1"/>
</dbReference>
<keyword evidence="4" id="KW-0460">Magnesium</keyword>
<evidence type="ECO:0000256" key="1">
    <source>
        <dbReference type="ARBA" id="ARBA00001946"/>
    </source>
</evidence>
<dbReference type="PANTHER" id="PTHR46193:SF10">
    <property type="entry name" value="6-PHOSPHOGLUCONATE PHOSPHATASE"/>
    <property type="match status" value="1"/>
</dbReference>
<evidence type="ECO:0000313" key="5">
    <source>
        <dbReference type="EMBL" id="UYQ94569.1"/>
    </source>
</evidence>
<dbReference type="NCBIfam" id="TIGR01509">
    <property type="entry name" value="HAD-SF-IA-v3"/>
    <property type="match status" value="1"/>
</dbReference>
<keyword evidence="6" id="KW-1185">Reference proteome</keyword>
<evidence type="ECO:0000256" key="3">
    <source>
        <dbReference type="ARBA" id="ARBA00022723"/>
    </source>
</evidence>
<dbReference type="EMBL" id="CP107006">
    <property type="protein sequence ID" value="UYQ94569.1"/>
    <property type="molecule type" value="Genomic_DNA"/>
</dbReference>
<dbReference type="CDD" id="cd07526">
    <property type="entry name" value="HAD_BPGM_like"/>
    <property type="match status" value="1"/>
</dbReference>
<evidence type="ECO:0000256" key="4">
    <source>
        <dbReference type="ARBA" id="ARBA00022842"/>
    </source>
</evidence>
<dbReference type="InterPro" id="IPR023198">
    <property type="entry name" value="PGP-like_dom2"/>
</dbReference>
<evidence type="ECO:0000256" key="2">
    <source>
        <dbReference type="ARBA" id="ARBA00006171"/>
    </source>
</evidence>
<dbReference type="Gene3D" id="1.10.150.240">
    <property type="entry name" value="Putative phosphatase, domain 2"/>
    <property type="match status" value="1"/>
</dbReference>
<reference evidence="5" key="1">
    <citation type="submission" date="2022-10" db="EMBL/GenBank/DDBJ databases">
        <title>Chitinophaga sp. nov., isolated from soil.</title>
        <authorList>
            <person name="Jeon C.O."/>
        </authorList>
    </citation>
    <scope>NUCLEOTIDE SEQUENCE</scope>
    <source>
        <strain evidence="5">R8</strain>
    </source>
</reference>
<organism evidence="5 6">
    <name type="scientific">Chitinophaga horti</name>
    <dbReference type="NCBI Taxonomy" id="2920382"/>
    <lineage>
        <taxon>Bacteria</taxon>
        <taxon>Pseudomonadati</taxon>
        <taxon>Bacteroidota</taxon>
        <taxon>Chitinophagia</taxon>
        <taxon>Chitinophagales</taxon>
        <taxon>Chitinophagaceae</taxon>
        <taxon>Chitinophaga</taxon>
    </lineage>
</organism>
<protein>
    <submittedName>
        <fullName evidence="5">HAD-IA family hydrolase</fullName>
    </submittedName>
</protein>
<accession>A0ABY6J8T2</accession>